<dbReference type="Proteomes" id="UP001316189">
    <property type="component" value="Chromosome"/>
</dbReference>
<evidence type="ECO:0000313" key="5">
    <source>
        <dbReference type="EMBL" id="UUI74620.1"/>
    </source>
</evidence>
<evidence type="ECO:0000256" key="4">
    <source>
        <dbReference type="SAM" id="MobiDB-lite"/>
    </source>
</evidence>
<evidence type="ECO:0000313" key="6">
    <source>
        <dbReference type="Proteomes" id="UP001316189"/>
    </source>
</evidence>
<keyword evidence="2 3" id="KW-0687">Ribonucleoprotein</keyword>
<comment type="subunit">
    <text evidence="3">Part of the 50S ribosomal subunit.</text>
</comment>
<name>A0ABY5KZN5_9CELL</name>
<organism evidence="5 6">
    <name type="scientific">Cellulomonas chengniuliangii</name>
    <dbReference type="NCBI Taxonomy" id="2968084"/>
    <lineage>
        <taxon>Bacteria</taxon>
        <taxon>Bacillati</taxon>
        <taxon>Actinomycetota</taxon>
        <taxon>Actinomycetes</taxon>
        <taxon>Micrococcales</taxon>
        <taxon>Cellulomonadaceae</taxon>
        <taxon>Cellulomonas</taxon>
    </lineage>
</organism>
<dbReference type="InterPro" id="IPR034704">
    <property type="entry name" value="Ribosomal_bL28/bL31-like_sf"/>
</dbReference>
<dbReference type="NCBIfam" id="NF002462">
    <property type="entry name" value="PRK01678.1"/>
    <property type="match status" value="1"/>
</dbReference>
<dbReference type="PANTHER" id="PTHR33280">
    <property type="entry name" value="50S RIBOSOMAL PROTEIN L31, CHLOROPLASTIC"/>
    <property type="match status" value="1"/>
</dbReference>
<dbReference type="InterPro" id="IPR002150">
    <property type="entry name" value="Ribosomal_bL31"/>
</dbReference>
<evidence type="ECO:0000256" key="1">
    <source>
        <dbReference type="ARBA" id="ARBA00022980"/>
    </source>
</evidence>
<dbReference type="InterPro" id="IPR027493">
    <property type="entry name" value="Ribosomal_bL31_B"/>
</dbReference>
<protein>
    <recommendedName>
        <fullName evidence="3">Large ribosomal subunit protein bL31B</fullName>
    </recommendedName>
</protein>
<dbReference type="SUPFAM" id="SSF143800">
    <property type="entry name" value="L28p-like"/>
    <property type="match status" value="1"/>
</dbReference>
<reference evidence="5 6" key="1">
    <citation type="submission" date="2022-07" db="EMBL/GenBank/DDBJ databases">
        <title>Novel species in genus cellulomonas.</title>
        <authorList>
            <person name="Ye L."/>
        </authorList>
    </citation>
    <scope>NUCLEOTIDE SEQUENCE [LARGE SCALE GENOMIC DNA]</scope>
    <source>
        <strain evidence="6">zg-Y338</strain>
    </source>
</reference>
<dbReference type="NCBIfam" id="TIGR00105">
    <property type="entry name" value="L31"/>
    <property type="match status" value="1"/>
</dbReference>
<dbReference type="PRINTS" id="PR01249">
    <property type="entry name" value="RIBOSOMALL31"/>
</dbReference>
<dbReference type="HAMAP" id="MF_00502">
    <property type="entry name" value="Ribosomal_bL31_2"/>
    <property type="match status" value="1"/>
</dbReference>
<accession>A0ABY5KZN5</accession>
<dbReference type="PANTHER" id="PTHR33280:SF1">
    <property type="entry name" value="LARGE RIBOSOMAL SUBUNIT PROTEIN BL31C"/>
    <property type="match status" value="1"/>
</dbReference>
<dbReference type="PROSITE" id="PS01143">
    <property type="entry name" value="RIBOSOMAL_L31"/>
    <property type="match status" value="1"/>
</dbReference>
<proteinExistence type="inferred from homology"/>
<dbReference type="RefSeq" id="WP_227570665.1">
    <property type="nucleotide sequence ID" value="NZ_CP101988.1"/>
</dbReference>
<feature type="compositionally biased region" description="Low complexity" evidence="4">
    <location>
        <begin position="86"/>
        <end position="99"/>
    </location>
</feature>
<dbReference type="Gene3D" id="4.10.830.30">
    <property type="entry name" value="Ribosomal protein L31"/>
    <property type="match status" value="1"/>
</dbReference>
<dbReference type="EMBL" id="CP101988">
    <property type="protein sequence ID" value="UUI74620.1"/>
    <property type="molecule type" value="Genomic_DNA"/>
</dbReference>
<gene>
    <name evidence="3" type="primary">rpmE2</name>
    <name evidence="5" type="ORF">NP064_12560</name>
</gene>
<keyword evidence="1 3" id="KW-0689">Ribosomal protein</keyword>
<keyword evidence="6" id="KW-1185">Reference proteome</keyword>
<dbReference type="InterPro" id="IPR042105">
    <property type="entry name" value="Ribosomal_bL31_sf"/>
</dbReference>
<evidence type="ECO:0000256" key="3">
    <source>
        <dbReference type="HAMAP-Rule" id="MF_00502"/>
    </source>
</evidence>
<evidence type="ECO:0000256" key="2">
    <source>
        <dbReference type="ARBA" id="ARBA00023274"/>
    </source>
</evidence>
<comment type="similarity">
    <text evidence="3">Belongs to the bacterial ribosomal protein bL31 family. Type B subfamily.</text>
</comment>
<feature type="region of interest" description="Disordered" evidence="4">
    <location>
        <begin position="76"/>
        <end position="105"/>
    </location>
</feature>
<sequence length="105" mass="11519">MKKDIHPDYHPVVFRDVSGEFAFLTRSTATPSKTIVWEDGNTYPLVDIEISSATHPFYTGQSRVVDTAGRVEKFRQRYGDRGSKGAAQTAAPETPAPEASDSDDA</sequence>
<dbReference type="GO" id="GO:0005840">
    <property type="term" value="C:ribosome"/>
    <property type="evidence" value="ECO:0007669"/>
    <property type="project" value="UniProtKB-KW"/>
</dbReference>
<dbReference type="Pfam" id="PF01197">
    <property type="entry name" value="Ribosomal_L31"/>
    <property type="match status" value="1"/>
</dbReference>